<reference evidence="1 2" key="1">
    <citation type="journal article" date="2018" name="Mol. Plant">
        <title>The genome of Artemisia annua provides insight into the evolution of Asteraceae family and artemisinin biosynthesis.</title>
        <authorList>
            <person name="Shen Q."/>
            <person name="Zhang L."/>
            <person name="Liao Z."/>
            <person name="Wang S."/>
            <person name="Yan T."/>
            <person name="Shi P."/>
            <person name="Liu M."/>
            <person name="Fu X."/>
            <person name="Pan Q."/>
            <person name="Wang Y."/>
            <person name="Lv Z."/>
            <person name="Lu X."/>
            <person name="Zhang F."/>
            <person name="Jiang W."/>
            <person name="Ma Y."/>
            <person name="Chen M."/>
            <person name="Hao X."/>
            <person name="Li L."/>
            <person name="Tang Y."/>
            <person name="Lv G."/>
            <person name="Zhou Y."/>
            <person name="Sun X."/>
            <person name="Brodelius P.E."/>
            <person name="Rose J.K.C."/>
            <person name="Tang K."/>
        </authorList>
    </citation>
    <scope>NUCLEOTIDE SEQUENCE [LARGE SCALE GENOMIC DNA]</scope>
    <source>
        <strain evidence="2">cv. Huhao1</strain>
        <tissue evidence="1">Leaf</tissue>
    </source>
</reference>
<gene>
    <name evidence="1" type="ORF">CTI12_AA501020</name>
</gene>
<sequence length="154" mass="17537">MSAQVKSFSESKKCLPSSWGIRTCDERMQSQKELHKKHLYIADGRLKIRLGIRQIMKSTDRLLLETRYTAKKLQTGNHMVEGLCKILEQKKETLASLEFVGCKLPAHLVTAICESLHVKGFETNAVANVVSQSRKPASGEENFDLRSLYEWKMP</sequence>
<protein>
    <submittedName>
        <fullName evidence="1">5'-deoxyadenosine deaminase</fullName>
    </submittedName>
</protein>
<proteinExistence type="predicted"/>
<dbReference type="STRING" id="35608.A0A2U1LE35"/>
<evidence type="ECO:0000313" key="1">
    <source>
        <dbReference type="EMBL" id="PWA47269.1"/>
    </source>
</evidence>
<dbReference type="PANTHER" id="PTHR47818:SF2">
    <property type="entry name" value="F-BOX DOMAIN-CONTAINING PROTEIN"/>
    <property type="match status" value="1"/>
</dbReference>
<evidence type="ECO:0000313" key="2">
    <source>
        <dbReference type="Proteomes" id="UP000245207"/>
    </source>
</evidence>
<dbReference type="EMBL" id="PKPP01009887">
    <property type="protein sequence ID" value="PWA47269.1"/>
    <property type="molecule type" value="Genomic_DNA"/>
</dbReference>
<dbReference type="Proteomes" id="UP000245207">
    <property type="component" value="Unassembled WGS sequence"/>
</dbReference>
<dbReference type="AlphaFoldDB" id="A0A2U1LE35"/>
<dbReference type="PANTHER" id="PTHR47818">
    <property type="entry name" value="RNI-LIKE SUPERFAMILY PROTEIN"/>
    <property type="match status" value="1"/>
</dbReference>
<comment type="caution">
    <text evidence="1">The sequence shown here is derived from an EMBL/GenBank/DDBJ whole genome shotgun (WGS) entry which is preliminary data.</text>
</comment>
<accession>A0A2U1LE35</accession>
<name>A0A2U1LE35_ARTAN</name>
<dbReference type="OrthoDB" id="1812310at2759"/>
<organism evidence="1 2">
    <name type="scientific">Artemisia annua</name>
    <name type="common">Sweet wormwood</name>
    <dbReference type="NCBI Taxonomy" id="35608"/>
    <lineage>
        <taxon>Eukaryota</taxon>
        <taxon>Viridiplantae</taxon>
        <taxon>Streptophyta</taxon>
        <taxon>Embryophyta</taxon>
        <taxon>Tracheophyta</taxon>
        <taxon>Spermatophyta</taxon>
        <taxon>Magnoliopsida</taxon>
        <taxon>eudicotyledons</taxon>
        <taxon>Gunneridae</taxon>
        <taxon>Pentapetalae</taxon>
        <taxon>asterids</taxon>
        <taxon>campanulids</taxon>
        <taxon>Asterales</taxon>
        <taxon>Asteraceae</taxon>
        <taxon>Asteroideae</taxon>
        <taxon>Anthemideae</taxon>
        <taxon>Artemisiinae</taxon>
        <taxon>Artemisia</taxon>
    </lineage>
</organism>
<keyword evidence="2" id="KW-1185">Reference proteome</keyword>